<keyword evidence="4" id="KW-1185">Reference proteome</keyword>
<evidence type="ECO:0000313" key="3">
    <source>
        <dbReference type="EMBL" id="OAQ32442.1"/>
    </source>
</evidence>
<dbReference type="STRING" id="1314771.A0A197K472"/>
<feature type="compositionally biased region" description="Basic and acidic residues" evidence="2">
    <location>
        <begin position="79"/>
        <end position="92"/>
    </location>
</feature>
<reference evidence="3 4" key="1">
    <citation type="submission" date="2016-05" db="EMBL/GenBank/DDBJ databases">
        <title>Genome sequencing reveals origins of a unique bacterial endosymbiosis in the earliest lineages of terrestrial Fungi.</title>
        <authorList>
            <consortium name="DOE Joint Genome Institute"/>
            <person name="Uehling J."/>
            <person name="Gryganskyi A."/>
            <person name="Hameed K."/>
            <person name="Tschaplinski T."/>
            <person name="Misztal P."/>
            <person name="Wu S."/>
            <person name="Desiro A."/>
            <person name="Vande Pol N."/>
            <person name="Du Z.-Y."/>
            <person name="Zienkiewicz A."/>
            <person name="Zienkiewicz K."/>
            <person name="Morin E."/>
            <person name="Tisserant E."/>
            <person name="Splivallo R."/>
            <person name="Hainaut M."/>
            <person name="Henrissat B."/>
            <person name="Ohm R."/>
            <person name="Kuo A."/>
            <person name="Yan J."/>
            <person name="Lipzen A."/>
            <person name="Nolan M."/>
            <person name="Labutti K."/>
            <person name="Barry K."/>
            <person name="Goldstein A."/>
            <person name="Labbe J."/>
            <person name="Schadt C."/>
            <person name="Tuskan G."/>
            <person name="Grigoriev I."/>
            <person name="Martin F."/>
            <person name="Vilgalys R."/>
            <person name="Bonito G."/>
        </authorList>
    </citation>
    <scope>NUCLEOTIDE SEQUENCE [LARGE SCALE GENOMIC DNA]</scope>
    <source>
        <strain evidence="3 4">AG-77</strain>
    </source>
</reference>
<dbReference type="Pfam" id="PF09447">
    <property type="entry name" value="Cnl2_NKP2"/>
    <property type="match status" value="1"/>
</dbReference>
<gene>
    <name evidence="3" type="ORF">K457DRAFT_123464</name>
</gene>
<proteinExistence type="predicted"/>
<dbReference type="AlphaFoldDB" id="A0A197K472"/>
<dbReference type="PANTHER" id="PTHR28064">
    <property type="entry name" value="INNER KINETOCHORE SUBUNIT NKP2"/>
    <property type="match status" value="1"/>
</dbReference>
<dbReference type="OrthoDB" id="2311687at2759"/>
<evidence type="ECO:0000313" key="4">
    <source>
        <dbReference type="Proteomes" id="UP000078512"/>
    </source>
</evidence>
<dbReference type="GO" id="GO:0007059">
    <property type="term" value="P:chromosome segregation"/>
    <property type="evidence" value="ECO:0007669"/>
    <property type="project" value="TreeGrafter"/>
</dbReference>
<organism evidence="3 4">
    <name type="scientific">Linnemannia elongata AG-77</name>
    <dbReference type="NCBI Taxonomy" id="1314771"/>
    <lineage>
        <taxon>Eukaryota</taxon>
        <taxon>Fungi</taxon>
        <taxon>Fungi incertae sedis</taxon>
        <taxon>Mucoromycota</taxon>
        <taxon>Mortierellomycotina</taxon>
        <taxon>Mortierellomycetes</taxon>
        <taxon>Mortierellales</taxon>
        <taxon>Mortierellaceae</taxon>
        <taxon>Linnemannia</taxon>
    </lineage>
</organism>
<feature type="coiled-coil region" evidence="1">
    <location>
        <begin position="127"/>
        <end position="165"/>
    </location>
</feature>
<accession>A0A197K472</accession>
<sequence length="207" mass="24026">MKEKELLASFLVGSELHDSVSFTKFTSYFPANLRTHPEVKDLYRAYMTSRHNVRNKVKRNIEIEARRNPFYISPQQVQEQERERERDGRKEEERDDELMALEGFDELEPEDMDYYMELDDVDKHLTLDKAIQELAVAEKIYKKEVEKLERECTAIAQEFQDLDLEVNSVKVPSQPFEGVNEAALASDLQSLIAMCDALTSEAANAKK</sequence>
<dbReference type="GO" id="GO:0031511">
    <property type="term" value="C:Mis6-Sim4 complex"/>
    <property type="evidence" value="ECO:0007669"/>
    <property type="project" value="TreeGrafter"/>
</dbReference>
<protein>
    <submittedName>
        <fullName evidence="3">Uncharacterized protein</fullName>
    </submittedName>
</protein>
<dbReference type="Proteomes" id="UP000078512">
    <property type="component" value="Unassembled WGS sequence"/>
</dbReference>
<name>A0A197K472_9FUNG</name>
<feature type="region of interest" description="Disordered" evidence="2">
    <location>
        <begin position="72"/>
        <end position="96"/>
    </location>
</feature>
<keyword evidence="1" id="KW-0175">Coiled coil</keyword>
<evidence type="ECO:0000256" key="2">
    <source>
        <dbReference type="SAM" id="MobiDB-lite"/>
    </source>
</evidence>
<dbReference type="PANTHER" id="PTHR28064:SF1">
    <property type="entry name" value="INNER KINETOCHORE SUBUNIT NKP2"/>
    <property type="match status" value="1"/>
</dbReference>
<evidence type="ECO:0000256" key="1">
    <source>
        <dbReference type="SAM" id="Coils"/>
    </source>
</evidence>
<dbReference type="EMBL" id="KV442025">
    <property type="protein sequence ID" value="OAQ32442.1"/>
    <property type="molecule type" value="Genomic_DNA"/>
</dbReference>
<dbReference type="InterPro" id="IPR018565">
    <property type="entry name" value="Nkp2/Cnl2"/>
</dbReference>